<name>A0A8H4RJA9_9HELO</name>
<comment type="caution">
    <text evidence="1">The sequence shown here is derived from an EMBL/GenBank/DDBJ whole genome shotgun (WGS) entry which is preliminary data.</text>
</comment>
<keyword evidence="2" id="KW-1185">Reference proteome</keyword>
<evidence type="ECO:0000313" key="1">
    <source>
        <dbReference type="EMBL" id="KAF4631097.1"/>
    </source>
</evidence>
<sequence>MAPNDFFKPQQVVVFLICDMGMNGLVMSWFETDKLPSEKDKDFIDLMSKVAQWPEFPPDGVMYVNAKKVTARLAREVDSPRFGFQVNAQTRAEPIVEHFKLQITK</sequence>
<gene>
    <name evidence="1" type="ORF">G7Y89_g7040</name>
</gene>
<proteinExistence type="predicted"/>
<reference evidence="1 2" key="1">
    <citation type="submission" date="2020-03" db="EMBL/GenBank/DDBJ databases">
        <title>Draft Genome Sequence of Cudoniella acicularis.</title>
        <authorList>
            <person name="Buettner E."/>
            <person name="Kellner H."/>
        </authorList>
    </citation>
    <scope>NUCLEOTIDE SEQUENCE [LARGE SCALE GENOMIC DNA]</scope>
    <source>
        <strain evidence="1 2">DSM 108380</strain>
    </source>
</reference>
<evidence type="ECO:0000313" key="2">
    <source>
        <dbReference type="Proteomes" id="UP000566819"/>
    </source>
</evidence>
<organism evidence="1 2">
    <name type="scientific">Cudoniella acicularis</name>
    <dbReference type="NCBI Taxonomy" id="354080"/>
    <lineage>
        <taxon>Eukaryota</taxon>
        <taxon>Fungi</taxon>
        <taxon>Dikarya</taxon>
        <taxon>Ascomycota</taxon>
        <taxon>Pezizomycotina</taxon>
        <taxon>Leotiomycetes</taxon>
        <taxon>Helotiales</taxon>
        <taxon>Tricladiaceae</taxon>
        <taxon>Cudoniella</taxon>
    </lineage>
</organism>
<dbReference type="Proteomes" id="UP000566819">
    <property type="component" value="Unassembled WGS sequence"/>
</dbReference>
<dbReference type="EMBL" id="JAAMPI010000478">
    <property type="protein sequence ID" value="KAF4631097.1"/>
    <property type="molecule type" value="Genomic_DNA"/>
</dbReference>
<dbReference type="AlphaFoldDB" id="A0A8H4RJA9"/>
<accession>A0A8H4RJA9</accession>
<protein>
    <submittedName>
        <fullName evidence="1">Uncharacterized protein</fullName>
    </submittedName>
</protein>